<dbReference type="PANTHER" id="PTHR35509:SF6">
    <property type="entry name" value="ADENYLATE KINASE"/>
    <property type="match status" value="1"/>
</dbReference>
<keyword evidence="2" id="KW-0808">Transferase</keyword>
<keyword evidence="3" id="KW-1185">Reference proteome</keyword>
<protein>
    <submittedName>
        <fullName evidence="2">Adenylate kinase</fullName>
    </submittedName>
</protein>
<dbReference type="GO" id="GO:0016301">
    <property type="term" value="F:kinase activity"/>
    <property type="evidence" value="ECO:0007669"/>
    <property type="project" value="UniProtKB-KW"/>
</dbReference>
<sequence length="151" mass="16982">MVVDVRLAGTRKILEFMDWGDYGAMGTFISIGAIGAKEVAEEIDLFILVAPQNAVGNCIIGAMTDAAGKRPVILINPELKDLPASSGIMQTMGRDKRLEYAAKYENWYLFRLLYEEGSQYLIVGVLRMSYPSPYELFKRFKLKKRQEFGAT</sequence>
<reference evidence="2" key="1">
    <citation type="submission" date="2023-02" db="EMBL/GenBank/DDBJ databases">
        <title>Genome of toxic invasive species Heracleum sosnowskyi carries increased number of genes despite the absence of recent whole-genome duplications.</title>
        <authorList>
            <person name="Schelkunov M."/>
            <person name="Shtratnikova V."/>
            <person name="Makarenko M."/>
            <person name="Klepikova A."/>
            <person name="Omelchenko D."/>
            <person name="Novikova G."/>
            <person name="Obukhova E."/>
            <person name="Bogdanov V."/>
            <person name="Penin A."/>
            <person name="Logacheva M."/>
        </authorList>
    </citation>
    <scope>NUCLEOTIDE SEQUENCE</scope>
    <source>
        <strain evidence="2">Hsosn_3</strain>
        <tissue evidence="2">Leaf</tissue>
    </source>
</reference>
<dbReference type="InterPro" id="IPR018962">
    <property type="entry name" value="DUF1995"/>
</dbReference>
<evidence type="ECO:0000259" key="1">
    <source>
        <dbReference type="Pfam" id="PF09353"/>
    </source>
</evidence>
<dbReference type="Proteomes" id="UP001237642">
    <property type="component" value="Unassembled WGS sequence"/>
</dbReference>
<name>A0AAD8J555_9APIA</name>
<comment type="caution">
    <text evidence="2">The sequence shown here is derived from an EMBL/GenBank/DDBJ whole genome shotgun (WGS) entry which is preliminary data.</text>
</comment>
<accession>A0AAD8J555</accession>
<reference evidence="2" key="2">
    <citation type="submission" date="2023-05" db="EMBL/GenBank/DDBJ databases">
        <authorList>
            <person name="Schelkunov M.I."/>
        </authorList>
    </citation>
    <scope>NUCLEOTIDE SEQUENCE</scope>
    <source>
        <strain evidence="2">Hsosn_3</strain>
        <tissue evidence="2">Leaf</tissue>
    </source>
</reference>
<evidence type="ECO:0000313" key="3">
    <source>
        <dbReference type="Proteomes" id="UP001237642"/>
    </source>
</evidence>
<gene>
    <name evidence="2" type="ORF">POM88_005813</name>
</gene>
<dbReference type="PANTHER" id="PTHR35509">
    <property type="entry name" value="DOMAIN PROTEIN, PUTATIVE (DUF1995)-RELATED"/>
    <property type="match status" value="1"/>
</dbReference>
<feature type="domain" description="DUF1995" evidence="1">
    <location>
        <begin position="37"/>
        <end position="141"/>
    </location>
</feature>
<evidence type="ECO:0000313" key="2">
    <source>
        <dbReference type="EMBL" id="KAK1395950.1"/>
    </source>
</evidence>
<dbReference type="Pfam" id="PF09353">
    <property type="entry name" value="DUF1995"/>
    <property type="match status" value="1"/>
</dbReference>
<dbReference type="EMBL" id="JAUIZM010000002">
    <property type="protein sequence ID" value="KAK1395950.1"/>
    <property type="molecule type" value="Genomic_DNA"/>
</dbReference>
<dbReference type="InterPro" id="IPR053021">
    <property type="entry name" value="Chloroplast_ADK"/>
</dbReference>
<dbReference type="AlphaFoldDB" id="A0AAD8J555"/>
<keyword evidence="2" id="KW-0418">Kinase</keyword>
<organism evidence="2 3">
    <name type="scientific">Heracleum sosnowskyi</name>
    <dbReference type="NCBI Taxonomy" id="360622"/>
    <lineage>
        <taxon>Eukaryota</taxon>
        <taxon>Viridiplantae</taxon>
        <taxon>Streptophyta</taxon>
        <taxon>Embryophyta</taxon>
        <taxon>Tracheophyta</taxon>
        <taxon>Spermatophyta</taxon>
        <taxon>Magnoliopsida</taxon>
        <taxon>eudicotyledons</taxon>
        <taxon>Gunneridae</taxon>
        <taxon>Pentapetalae</taxon>
        <taxon>asterids</taxon>
        <taxon>campanulids</taxon>
        <taxon>Apiales</taxon>
        <taxon>Apiaceae</taxon>
        <taxon>Apioideae</taxon>
        <taxon>apioid superclade</taxon>
        <taxon>Tordylieae</taxon>
        <taxon>Tordyliinae</taxon>
        <taxon>Heracleum</taxon>
    </lineage>
</organism>
<proteinExistence type="predicted"/>